<feature type="chain" id="PRO_5022736079" description="Lipoprotein" evidence="1">
    <location>
        <begin position="20"/>
        <end position="67"/>
    </location>
</feature>
<proteinExistence type="predicted"/>
<dbReference type="AlphaFoldDB" id="A0A5E4Q7T9"/>
<evidence type="ECO:0000313" key="2">
    <source>
        <dbReference type="EMBL" id="VVC93622.1"/>
    </source>
</evidence>
<keyword evidence="3" id="KW-1185">Reference proteome</keyword>
<dbReference type="EMBL" id="FZQP02001715">
    <property type="protein sequence ID" value="VVC93622.1"/>
    <property type="molecule type" value="Genomic_DNA"/>
</dbReference>
<keyword evidence="1" id="KW-0732">Signal</keyword>
<evidence type="ECO:0008006" key="4">
    <source>
        <dbReference type="Google" id="ProtNLM"/>
    </source>
</evidence>
<evidence type="ECO:0000256" key="1">
    <source>
        <dbReference type="SAM" id="SignalP"/>
    </source>
</evidence>
<accession>A0A5E4Q7T9</accession>
<dbReference type="PROSITE" id="PS51257">
    <property type="entry name" value="PROKAR_LIPOPROTEIN"/>
    <property type="match status" value="1"/>
</dbReference>
<reference evidence="2 3" key="1">
    <citation type="submission" date="2017-07" db="EMBL/GenBank/DDBJ databases">
        <authorList>
            <person name="Talla V."/>
            <person name="Backstrom N."/>
        </authorList>
    </citation>
    <scope>NUCLEOTIDE SEQUENCE [LARGE SCALE GENOMIC DNA]</scope>
</reference>
<name>A0A5E4Q7T9_9NEOP</name>
<protein>
    <recommendedName>
        <fullName evidence="4">Lipoprotein</fullName>
    </recommendedName>
</protein>
<organism evidence="2 3">
    <name type="scientific">Leptidea sinapis</name>
    <dbReference type="NCBI Taxonomy" id="189913"/>
    <lineage>
        <taxon>Eukaryota</taxon>
        <taxon>Metazoa</taxon>
        <taxon>Ecdysozoa</taxon>
        <taxon>Arthropoda</taxon>
        <taxon>Hexapoda</taxon>
        <taxon>Insecta</taxon>
        <taxon>Pterygota</taxon>
        <taxon>Neoptera</taxon>
        <taxon>Endopterygota</taxon>
        <taxon>Lepidoptera</taxon>
        <taxon>Glossata</taxon>
        <taxon>Ditrysia</taxon>
        <taxon>Papilionoidea</taxon>
        <taxon>Pieridae</taxon>
        <taxon>Dismorphiinae</taxon>
        <taxon>Leptidea</taxon>
    </lineage>
</organism>
<evidence type="ECO:0000313" key="3">
    <source>
        <dbReference type="Proteomes" id="UP000324832"/>
    </source>
</evidence>
<sequence>MNRLQICAALLLLAACAGAKQIMTDIEALASAPTRCTYEYAYDMYGAHCAGLRLSNIPSLRGGIERQ</sequence>
<gene>
    <name evidence="2" type="ORF">LSINAPIS_LOCUS5771</name>
</gene>
<dbReference type="Proteomes" id="UP000324832">
    <property type="component" value="Unassembled WGS sequence"/>
</dbReference>
<feature type="signal peptide" evidence="1">
    <location>
        <begin position="1"/>
        <end position="19"/>
    </location>
</feature>